<dbReference type="EMBL" id="BAAANF010000002">
    <property type="protein sequence ID" value="GAA1668705.1"/>
    <property type="molecule type" value="Genomic_DNA"/>
</dbReference>
<proteinExistence type="predicted"/>
<name>A0ABN2GBT6_9ACTN</name>
<organism evidence="1 2">
    <name type="scientific">Kribbella yunnanensis</name>
    <dbReference type="NCBI Taxonomy" id="190194"/>
    <lineage>
        <taxon>Bacteria</taxon>
        <taxon>Bacillati</taxon>
        <taxon>Actinomycetota</taxon>
        <taxon>Actinomycetes</taxon>
        <taxon>Propionibacteriales</taxon>
        <taxon>Kribbellaceae</taxon>
        <taxon>Kribbella</taxon>
    </lineage>
</organism>
<dbReference type="Proteomes" id="UP001500280">
    <property type="component" value="Unassembled WGS sequence"/>
</dbReference>
<keyword evidence="2" id="KW-1185">Reference proteome</keyword>
<accession>A0ABN2GBT6</accession>
<sequence length="79" mass="8156">MRGAGDLLVDRTTFVEGAADFLPDVLDAAVLFAGSLAEDRERFAVEEEFAGAAFVEACEAAGERRLATPGAADHADAAA</sequence>
<comment type="caution">
    <text evidence="1">The sequence shown here is derived from an EMBL/GenBank/DDBJ whole genome shotgun (WGS) entry which is preliminary data.</text>
</comment>
<evidence type="ECO:0000313" key="1">
    <source>
        <dbReference type="EMBL" id="GAA1668705.1"/>
    </source>
</evidence>
<reference evidence="1 2" key="1">
    <citation type="journal article" date="2019" name="Int. J. Syst. Evol. Microbiol.">
        <title>The Global Catalogue of Microorganisms (GCM) 10K type strain sequencing project: providing services to taxonomists for standard genome sequencing and annotation.</title>
        <authorList>
            <consortium name="The Broad Institute Genomics Platform"/>
            <consortium name="The Broad Institute Genome Sequencing Center for Infectious Disease"/>
            <person name="Wu L."/>
            <person name="Ma J."/>
        </authorList>
    </citation>
    <scope>NUCLEOTIDE SEQUENCE [LARGE SCALE GENOMIC DNA]</scope>
    <source>
        <strain evidence="1 2">JCM 14307</strain>
    </source>
</reference>
<protein>
    <submittedName>
        <fullName evidence="1">Uncharacterized protein</fullName>
    </submittedName>
</protein>
<evidence type="ECO:0000313" key="2">
    <source>
        <dbReference type="Proteomes" id="UP001500280"/>
    </source>
</evidence>
<gene>
    <name evidence="1" type="ORF">GCM10009745_08920</name>
</gene>